<feature type="domain" description="DUF7869" evidence="2">
    <location>
        <begin position="458"/>
        <end position="650"/>
    </location>
</feature>
<name>A0A9J7HDG9_BRAFL</name>
<keyword evidence="3" id="KW-1185">Reference proteome</keyword>
<organism evidence="3 4">
    <name type="scientific">Branchiostoma floridae</name>
    <name type="common">Florida lancelet</name>
    <name type="synonym">Amphioxus</name>
    <dbReference type="NCBI Taxonomy" id="7739"/>
    <lineage>
        <taxon>Eukaryota</taxon>
        <taxon>Metazoa</taxon>
        <taxon>Chordata</taxon>
        <taxon>Cephalochordata</taxon>
        <taxon>Leptocardii</taxon>
        <taxon>Amphioxiformes</taxon>
        <taxon>Branchiostomatidae</taxon>
        <taxon>Branchiostoma</taxon>
    </lineage>
</organism>
<dbReference type="Pfam" id="PF25273">
    <property type="entry name" value="DUF7869"/>
    <property type="match status" value="1"/>
</dbReference>
<feature type="compositionally biased region" description="Polar residues" evidence="1">
    <location>
        <begin position="17"/>
        <end position="33"/>
    </location>
</feature>
<feature type="compositionally biased region" description="Acidic residues" evidence="1">
    <location>
        <begin position="1"/>
        <end position="11"/>
    </location>
</feature>
<dbReference type="KEGG" id="bfo:118403209"/>
<dbReference type="PANTHER" id="PTHR33153">
    <property type="entry name" value="MYND-TYPE DOMAIN-CONTAINING PROTEIN"/>
    <property type="match status" value="1"/>
</dbReference>
<evidence type="ECO:0000256" key="1">
    <source>
        <dbReference type="SAM" id="MobiDB-lite"/>
    </source>
</evidence>
<evidence type="ECO:0000259" key="2">
    <source>
        <dbReference type="Pfam" id="PF25273"/>
    </source>
</evidence>
<dbReference type="OrthoDB" id="10054204at2759"/>
<sequence length="806" mass="92537">MDSDSDQEDPDPATFCQGVSKTSTPTKRTSGLQNKDDNNEDFSISNSTPLCGDSYSQLEDLESSFMGVSLSEDQANLSGMSFPSLEGDLDLSGLSFLSFEGVEEDLQEDNKDGQETEQGQPGDLDLSGLSFPSFEYVEKDLQEDNKDGQETEQGQPGDLDLSGLSFLSFEGVEEDLQDGQETEQGQPGPGTVDLGIKLLETSRCTEHCAYNFSPRSLEEVHRAYRKIKTAQRVQWIAAQLQVSIGKKKIKHFLLGEKVCAQCWRKLQGISIDTYYKGKEMKLKQKSPKKHGNKGRWKPPIKTQKAEAFIANFVKYYGQHQPNKNQQHMPTSMSRKDVWIRYKRQQETREDETIQRSTFYRLLRKRFSSVKFPKESRHGHCKDCNMIRDQCRHARSDSEVAEVNFHRDSHASNYKGARQKYYKHNQKAIDSPDKYISLMMDGMDQKSTRVPHFGKGTKDTIKVTPLPLYLVGVLLASPALLFVFLDANLFPHGSNLSVTCLSMTFLKMLQSGIRLGTTLYIQMDNCYRECKSKYILFFCWLLVKRKIFKKVKVSYMMVGHTHDKIDQRFSVLTRSLEGKNITTVPKLCQEIQNTFKEVEGTGGPTVIEELFDVSSWMDGYLCGYHNHTEPRAFLFKLGPDGNSVLQFYRMHSNQHKNWTILPNFLKNEPPVTSIPQLLAPDFGRQDLKQLRTDLEKCIAELEIDDPENIYEWRRFFQRRQALEDKWSRRQQPRTTWPLKQLQAAIQRQRPTVSQPSLVRDILRARMEAEAEHVEVYTGYYKGAKKPVAKSRAKALEKEYTSRALDND</sequence>
<dbReference type="PANTHER" id="PTHR33153:SF3">
    <property type="entry name" value="TRAFFICKING PROTEIN PARTICLE COMPLEX SUBUNIT 11 DOMAIN-CONTAINING PROTEIN"/>
    <property type="match status" value="1"/>
</dbReference>
<dbReference type="InterPro" id="IPR057191">
    <property type="entry name" value="DUF7869"/>
</dbReference>
<evidence type="ECO:0000313" key="3">
    <source>
        <dbReference type="Proteomes" id="UP000001554"/>
    </source>
</evidence>
<reference evidence="4" key="2">
    <citation type="submission" date="2025-08" db="UniProtKB">
        <authorList>
            <consortium name="RefSeq"/>
        </authorList>
    </citation>
    <scope>IDENTIFICATION</scope>
    <source>
        <strain evidence="4">S238N-H82</strain>
        <tissue evidence="4">Testes</tissue>
    </source>
</reference>
<reference evidence="3" key="1">
    <citation type="journal article" date="2020" name="Nat. Ecol. Evol.">
        <title>Deeply conserved synteny resolves early events in vertebrate evolution.</title>
        <authorList>
            <person name="Simakov O."/>
            <person name="Marletaz F."/>
            <person name="Yue J.X."/>
            <person name="O'Connell B."/>
            <person name="Jenkins J."/>
            <person name="Brandt A."/>
            <person name="Calef R."/>
            <person name="Tung C.H."/>
            <person name="Huang T.K."/>
            <person name="Schmutz J."/>
            <person name="Satoh N."/>
            <person name="Yu J.K."/>
            <person name="Putnam N.H."/>
            <person name="Green R.E."/>
            <person name="Rokhsar D.S."/>
        </authorList>
    </citation>
    <scope>NUCLEOTIDE SEQUENCE [LARGE SCALE GENOMIC DNA]</scope>
    <source>
        <strain evidence="3">S238N-H82</strain>
    </source>
</reference>
<dbReference type="RefSeq" id="XP_035657686.1">
    <property type="nucleotide sequence ID" value="XM_035801793.1"/>
</dbReference>
<proteinExistence type="predicted"/>
<feature type="region of interest" description="Disordered" evidence="1">
    <location>
        <begin position="104"/>
        <end position="129"/>
    </location>
</feature>
<evidence type="ECO:0000313" key="4">
    <source>
        <dbReference type="RefSeq" id="XP_035657686.1"/>
    </source>
</evidence>
<accession>A0A9J7HDG9</accession>
<dbReference type="GeneID" id="118403209"/>
<protein>
    <submittedName>
        <fullName evidence="4">Uncharacterized protein LOC118403209 isoform X1</fullName>
    </submittedName>
</protein>
<dbReference type="AlphaFoldDB" id="A0A9J7HDG9"/>
<feature type="region of interest" description="Disordered" evidence="1">
    <location>
        <begin position="1"/>
        <end position="55"/>
    </location>
</feature>
<feature type="compositionally biased region" description="Polar residues" evidence="1">
    <location>
        <begin position="41"/>
        <end position="55"/>
    </location>
</feature>
<gene>
    <name evidence="4" type="primary">LOC118403209</name>
</gene>
<dbReference type="Proteomes" id="UP000001554">
    <property type="component" value="Chromosome 16"/>
</dbReference>
<dbReference type="OMA" id="TEDEIMW"/>